<dbReference type="PANTHER" id="PTHR10605:SF56">
    <property type="entry name" value="BIFUNCTIONAL HEPARAN SULFATE N-DEACETYLASE_N-SULFOTRANSFERASE"/>
    <property type="match status" value="1"/>
</dbReference>
<dbReference type="GO" id="GO:0008146">
    <property type="term" value="F:sulfotransferase activity"/>
    <property type="evidence" value="ECO:0007669"/>
    <property type="project" value="InterPro"/>
</dbReference>
<dbReference type="Pfam" id="PF13469">
    <property type="entry name" value="Sulfotransfer_3"/>
    <property type="match status" value="1"/>
</dbReference>
<evidence type="ECO:0000313" key="2">
    <source>
        <dbReference type="EMBL" id="SEA78020.1"/>
    </source>
</evidence>
<keyword evidence="3" id="KW-1185">Reference proteome</keyword>
<evidence type="ECO:0000313" key="3">
    <source>
        <dbReference type="Proteomes" id="UP000198584"/>
    </source>
</evidence>
<reference evidence="2 3" key="1">
    <citation type="submission" date="2016-10" db="EMBL/GenBank/DDBJ databases">
        <authorList>
            <person name="de Groot N.N."/>
        </authorList>
    </citation>
    <scope>NUCLEOTIDE SEQUENCE [LARGE SCALE GENOMIC DNA]</scope>
    <source>
        <strain evidence="2 3">CCM7597</strain>
    </source>
</reference>
<name>A0A1H4E096_9BACI</name>
<dbReference type="SUPFAM" id="SSF52540">
    <property type="entry name" value="P-loop containing nucleoside triphosphate hydrolases"/>
    <property type="match status" value="1"/>
</dbReference>
<dbReference type="InterPro" id="IPR027417">
    <property type="entry name" value="P-loop_NTPase"/>
</dbReference>
<organism evidence="2 3">
    <name type="scientific">Thalassobacillus cyri</name>
    <dbReference type="NCBI Taxonomy" id="571932"/>
    <lineage>
        <taxon>Bacteria</taxon>
        <taxon>Bacillati</taxon>
        <taxon>Bacillota</taxon>
        <taxon>Bacilli</taxon>
        <taxon>Bacillales</taxon>
        <taxon>Bacillaceae</taxon>
        <taxon>Thalassobacillus</taxon>
    </lineage>
</organism>
<dbReference type="Gene3D" id="3.40.50.300">
    <property type="entry name" value="P-loop containing nucleotide triphosphate hydrolases"/>
    <property type="match status" value="1"/>
</dbReference>
<gene>
    <name evidence="2" type="ORF">SAMN05421743_10865</name>
</gene>
<dbReference type="AlphaFoldDB" id="A0A1H4E096"/>
<keyword evidence="1 2" id="KW-0808">Transferase</keyword>
<proteinExistence type="predicted"/>
<sequence length="307" mass="36483">MPSDEAKVPNLFMVGAAKSATTSIYNYLKKHPEIFFSDPKEPRYLSYKHEQFPHNGPNGEYYDSTFIKTKEDYMDLFKEAANEKVIGEASIQYLYFPQIALDIKEIYPDAKVIICLRNPIDRAYSSYMHNVRSGYENLSFYDALQKEEERIELNYPFLWHYKEVGLYYKQVKKYLEVLGKENVKIVLYEDINNNTQEVLKDICEFLGVNADYEFQDAGQVYNRSGRSSNPIINYLIKQNLLKKIMKHPKVPKFIRNISYTMYHQLLTKFLKKEKMHEKERAYLKDYYKRDVLLLGDLINRDTAHWIE</sequence>
<dbReference type="PANTHER" id="PTHR10605">
    <property type="entry name" value="HEPARAN SULFATE SULFOTRANSFERASE"/>
    <property type="match status" value="1"/>
</dbReference>
<dbReference type="Proteomes" id="UP000198584">
    <property type="component" value="Unassembled WGS sequence"/>
</dbReference>
<accession>A0A1H4E096</accession>
<dbReference type="STRING" id="571932.SAMN05421743_10865"/>
<dbReference type="RefSeq" id="WP_176791466.1">
    <property type="nucleotide sequence ID" value="NZ_FNQR01000008.1"/>
</dbReference>
<dbReference type="EMBL" id="FNQR01000008">
    <property type="protein sequence ID" value="SEA78020.1"/>
    <property type="molecule type" value="Genomic_DNA"/>
</dbReference>
<dbReference type="InterPro" id="IPR037359">
    <property type="entry name" value="NST/OST"/>
</dbReference>
<protein>
    <submittedName>
        <fullName evidence="2">Sulfotransferase family protein</fullName>
    </submittedName>
</protein>
<evidence type="ECO:0000256" key="1">
    <source>
        <dbReference type="ARBA" id="ARBA00022679"/>
    </source>
</evidence>